<dbReference type="InterPro" id="IPR000835">
    <property type="entry name" value="HTH_MarR-typ"/>
</dbReference>
<dbReference type="Pfam" id="PF01047">
    <property type="entry name" value="MarR"/>
    <property type="match status" value="1"/>
</dbReference>
<sequence>MTGEEPLIELKTEDALPHQLRRGVQAWTAIWQQQFDDLTTPQFGVLRVLQERGSLDQTALGGLTAIDRSTLTTLLDRLEGRRLVTRTIDPANRRIRIVALTDEGRAYLDEALVKAARLQEYLAGFFDDDELGRLVVLLRRLGDVPPPQDA</sequence>
<dbReference type="EMBL" id="BAAASG010000007">
    <property type="protein sequence ID" value="GAA2487406.1"/>
    <property type="molecule type" value="Genomic_DNA"/>
</dbReference>
<dbReference type="InterPro" id="IPR039422">
    <property type="entry name" value="MarR/SlyA-like"/>
</dbReference>
<dbReference type="Proteomes" id="UP001501777">
    <property type="component" value="Unassembled WGS sequence"/>
</dbReference>
<dbReference type="InterPro" id="IPR036388">
    <property type="entry name" value="WH-like_DNA-bd_sf"/>
</dbReference>
<dbReference type="PRINTS" id="PR00598">
    <property type="entry name" value="HTHMARR"/>
</dbReference>
<protein>
    <recommendedName>
        <fullName evidence="1">HTH marR-type domain-containing protein</fullName>
    </recommendedName>
</protein>
<name>A0ABN3LQ95_STRLO</name>
<dbReference type="SUPFAM" id="SSF46785">
    <property type="entry name" value="Winged helix' DNA-binding domain"/>
    <property type="match status" value="1"/>
</dbReference>
<dbReference type="Gene3D" id="1.10.10.10">
    <property type="entry name" value="Winged helix-like DNA-binding domain superfamily/Winged helix DNA-binding domain"/>
    <property type="match status" value="1"/>
</dbReference>
<organism evidence="2 3">
    <name type="scientific">Streptomyces longisporus</name>
    <dbReference type="NCBI Taxonomy" id="1948"/>
    <lineage>
        <taxon>Bacteria</taxon>
        <taxon>Bacillati</taxon>
        <taxon>Actinomycetota</taxon>
        <taxon>Actinomycetes</taxon>
        <taxon>Kitasatosporales</taxon>
        <taxon>Streptomycetaceae</taxon>
        <taxon>Streptomyces</taxon>
    </lineage>
</organism>
<dbReference type="PROSITE" id="PS50995">
    <property type="entry name" value="HTH_MARR_2"/>
    <property type="match status" value="1"/>
</dbReference>
<accession>A0ABN3LQ95</accession>
<dbReference type="RefSeq" id="WP_344400445.1">
    <property type="nucleotide sequence ID" value="NZ_BAAASG010000007.1"/>
</dbReference>
<dbReference type="SMART" id="SM00347">
    <property type="entry name" value="HTH_MARR"/>
    <property type="match status" value="1"/>
</dbReference>
<keyword evidence="3" id="KW-1185">Reference proteome</keyword>
<evidence type="ECO:0000259" key="1">
    <source>
        <dbReference type="PROSITE" id="PS50995"/>
    </source>
</evidence>
<comment type="caution">
    <text evidence="2">The sequence shown here is derived from an EMBL/GenBank/DDBJ whole genome shotgun (WGS) entry which is preliminary data.</text>
</comment>
<proteinExistence type="predicted"/>
<evidence type="ECO:0000313" key="2">
    <source>
        <dbReference type="EMBL" id="GAA2487406.1"/>
    </source>
</evidence>
<gene>
    <name evidence="2" type="ORF">GCM10010276_27320</name>
</gene>
<dbReference type="PANTHER" id="PTHR33164">
    <property type="entry name" value="TRANSCRIPTIONAL REGULATOR, MARR FAMILY"/>
    <property type="match status" value="1"/>
</dbReference>
<dbReference type="InterPro" id="IPR036390">
    <property type="entry name" value="WH_DNA-bd_sf"/>
</dbReference>
<reference evidence="2 3" key="1">
    <citation type="journal article" date="2019" name="Int. J. Syst. Evol. Microbiol.">
        <title>The Global Catalogue of Microorganisms (GCM) 10K type strain sequencing project: providing services to taxonomists for standard genome sequencing and annotation.</title>
        <authorList>
            <consortium name="The Broad Institute Genomics Platform"/>
            <consortium name="The Broad Institute Genome Sequencing Center for Infectious Disease"/>
            <person name="Wu L."/>
            <person name="Ma J."/>
        </authorList>
    </citation>
    <scope>NUCLEOTIDE SEQUENCE [LARGE SCALE GENOMIC DNA]</scope>
    <source>
        <strain evidence="2 3">JCM 4395</strain>
    </source>
</reference>
<feature type="domain" description="HTH marR-type" evidence="1">
    <location>
        <begin position="13"/>
        <end position="143"/>
    </location>
</feature>
<evidence type="ECO:0000313" key="3">
    <source>
        <dbReference type="Proteomes" id="UP001501777"/>
    </source>
</evidence>
<dbReference type="PANTHER" id="PTHR33164:SF43">
    <property type="entry name" value="HTH-TYPE TRANSCRIPTIONAL REPRESSOR YETL"/>
    <property type="match status" value="1"/>
</dbReference>